<dbReference type="Proteomes" id="UP000255066">
    <property type="component" value="Unassembled WGS sequence"/>
</dbReference>
<feature type="transmembrane region" description="Helical" evidence="1">
    <location>
        <begin position="83"/>
        <end position="105"/>
    </location>
</feature>
<keyword evidence="4" id="KW-1185">Reference proteome</keyword>
<dbReference type="EMBL" id="LNXT01000001">
    <property type="protein sequence ID" value="KTC76196.1"/>
    <property type="molecule type" value="Genomic_DNA"/>
</dbReference>
<dbReference type="RefSeq" id="WP_058522375.1">
    <property type="nucleotide sequence ID" value="NZ_CAAAHV010000031.1"/>
</dbReference>
<dbReference type="EMBL" id="UGNW01000001">
    <property type="protein sequence ID" value="STX32180.1"/>
    <property type="molecule type" value="Genomic_DNA"/>
</dbReference>
<organism evidence="3 5">
    <name type="scientific">Legionella birminghamensis</name>
    <dbReference type="NCBI Taxonomy" id="28083"/>
    <lineage>
        <taxon>Bacteria</taxon>
        <taxon>Pseudomonadati</taxon>
        <taxon>Pseudomonadota</taxon>
        <taxon>Gammaproteobacteria</taxon>
        <taxon>Legionellales</taxon>
        <taxon>Legionellaceae</taxon>
        <taxon>Legionella</taxon>
    </lineage>
</organism>
<evidence type="ECO:0000256" key="1">
    <source>
        <dbReference type="SAM" id="Phobius"/>
    </source>
</evidence>
<reference evidence="3 5" key="2">
    <citation type="submission" date="2018-06" db="EMBL/GenBank/DDBJ databases">
        <authorList>
            <consortium name="Pathogen Informatics"/>
            <person name="Doyle S."/>
        </authorList>
    </citation>
    <scope>NUCLEOTIDE SEQUENCE [LARGE SCALE GENOMIC DNA]</scope>
    <source>
        <strain evidence="3 5">NCTC12437</strain>
    </source>
</reference>
<accession>A0A378IBJ0</accession>
<dbReference type="Proteomes" id="UP000054735">
    <property type="component" value="Unassembled WGS sequence"/>
</dbReference>
<evidence type="ECO:0000313" key="3">
    <source>
        <dbReference type="EMBL" id="STX32180.1"/>
    </source>
</evidence>
<evidence type="ECO:0000313" key="5">
    <source>
        <dbReference type="Proteomes" id="UP000255066"/>
    </source>
</evidence>
<name>A0A378IBJ0_9GAMM</name>
<feature type="transmembrane region" description="Helical" evidence="1">
    <location>
        <begin position="37"/>
        <end position="54"/>
    </location>
</feature>
<dbReference type="STRING" id="28083.Lbir_0265"/>
<evidence type="ECO:0000313" key="2">
    <source>
        <dbReference type="EMBL" id="KTC76196.1"/>
    </source>
</evidence>
<gene>
    <name evidence="2" type="ORF">Lbir_0265</name>
    <name evidence="3" type="ORF">NCTC12437_01960</name>
</gene>
<proteinExistence type="predicted"/>
<sequence length="536" mass="61915">MISIFITLAAFLLAFFALVDPIIKFRLNMGWLPMRRILWILIILGLIAILDHPFRKIFLTESGLLDGTAGYYNMTSDNRFQSFFYEIVLLIWNYALVAISIYLFYKLIQPVKFSVKNASRFLHECNRIISDGIEENIRRLTSEIAPSIPPIFNTAMQDISGVQNDALALLELFSDEKFCKHIVNHNPITFSIIFEEVISHCSSLYPIGTTLVNKLILLMFSEPESQLNREERYGGGLGKFGTFKKLLFGNIKFLRSEFRPLSKPFFNQFFLTHQGINKYSEVLEYVMELCLIEGVNEPDIVHSALKVIKNNIDHNIIKLTDISSTEIHLSEPYNIIQSCSFTIDIFVHFLQQNGSKFPPAPNIENEDYSYFKNDRNIHGAIANGIYSVIEQLSRMDYFFENIRILLVHIFIISMNINPTIEALRTRLITLLNNKIEANLIKAYYPAVTAALIYSFGLCEPEQATDEIHKKLLVQLKKNYLRLHMSRPIIALDMLPKDTELNEKSRKLIRKHPIEWIRDNKVQELRLDKIAKSSSSK</sequence>
<reference evidence="2 4" key="1">
    <citation type="submission" date="2015-11" db="EMBL/GenBank/DDBJ databases">
        <title>Genomic analysis of 38 Legionella species identifies large and diverse effector repertoires.</title>
        <authorList>
            <person name="Burstein D."/>
            <person name="Amaro F."/>
            <person name="Zusman T."/>
            <person name="Lifshitz Z."/>
            <person name="Cohen O."/>
            <person name="Gilbert J.A."/>
            <person name="Pupko T."/>
            <person name="Shuman H.A."/>
            <person name="Segal G."/>
        </authorList>
    </citation>
    <scope>NUCLEOTIDE SEQUENCE [LARGE SCALE GENOMIC DNA]</scope>
    <source>
        <strain evidence="2 4">CDC#1407-AL-14</strain>
    </source>
</reference>
<dbReference type="AlphaFoldDB" id="A0A378IBJ0"/>
<protein>
    <submittedName>
        <fullName evidence="3">Uncharacterized protein</fullName>
    </submittedName>
</protein>
<evidence type="ECO:0000313" key="4">
    <source>
        <dbReference type="Proteomes" id="UP000054735"/>
    </source>
</evidence>
<keyword evidence="1" id="KW-0472">Membrane</keyword>
<keyword evidence="1" id="KW-1133">Transmembrane helix</keyword>
<keyword evidence="1" id="KW-0812">Transmembrane</keyword>